<dbReference type="FunFam" id="1.10.730.10:FF:000006">
    <property type="entry name" value="Arginyl-tRNA synthetase 2, mitochondrial"/>
    <property type="match status" value="1"/>
</dbReference>
<dbReference type="Gene3D" id="3.30.1360.70">
    <property type="entry name" value="Arginyl tRNA synthetase N-terminal domain"/>
    <property type="match status" value="1"/>
</dbReference>
<dbReference type="RefSeq" id="XP_066077207.1">
    <property type="nucleotide sequence ID" value="XM_066221110.1"/>
</dbReference>
<dbReference type="InterPro" id="IPR001278">
    <property type="entry name" value="Arg-tRNA-ligase"/>
</dbReference>
<dbReference type="InterPro" id="IPR036695">
    <property type="entry name" value="Arg-tRNA-synth_N_sf"/>
</dbReference>
<evidence type="ECO:0000256" key="9">
    <source>
        <dbReference type="ARBA" id="ARBA00049339"/>
    </source>
</evidence>
<keyword evidence="5 10" id="KW-0067">ATP-binding</keyword>
<name>A0AAX4JZZ5_9TREE</name>
<dbReference type="SUPFAM" id="SSF47323">
    <property type="entry name" value="Anticodon-binding domain of a subclass of class I aminoacyl-tRNA synthetases"/>
    <property type="match status" value="1"/>
</dbReference>
<dbReference type="Gene3D" id="1.10.730.10">
    <property type="entry name" value="Isoleucyl-tRNA Synthetase, Domain 1"/>
    <property type="match status" value="1"/>
</dbReference>
<dbReference type="GO" id="GO:0005739">
    <property type="term" value="C:mitochondrion"/>
    <property type="evidence" value="ECO:0007669"/>
    <property type="project" value="TreeGrafter"/>
</dbReference>
<evidence type="ECO:0000256" key="1">
    <source>
        <dbReference type="ARBA" id="ARBA00005594"/>
    </source>
</evidence>
<evidence type="ECO:0000259" key="11">
    <source>
        <dbReference type="SMART" id="SM00836"/>
    </source>
</evidence>
<reference evidence="12 13" key="1">
    <citation type="submission" date="2024-01" db="EMBL/GenBank/DDBJ databases">
        <title>Comparative genomics of Cryptococcus and Kwoniella reveals pathogenesis evolution and contrasting modes of karyotype evolution via chromosome fusion or intercentromeric recombination.</title>
        <authorList>
            <person name="Coelho M.A."/>
            <person name="David-Palma M."/>
            <person name="Shea T."/>
            <person name="Bowers K."/>
            <person name="McGinley-Smith S."/>
            <person name="Mohammad A.W."/>
            <person name="Gnirke A."/>
            <person name="Yurkov A.M."/>
            <person name="Nowrousian M."/>
            <person name="Sun S."/>
            <person name="Cuomo C.A."/>
            <person name="Heitman J."/>
        </authorList>
    </citation>
    <scope>NUCLEOTIDE SEQUENCE [LARGE SCALE GENOMIC DNA]</scope>
    <source>
        <strain evidence="12 13">CBS 6074</strain>
    </source>
</reference>
<dbReference type="EC" id="6.1.1.19" evidence="2"/>
<evidence type="ECO:0000256" key="5">
    <source>
        <dbReference type="ARBA" id="ARBA00022840"/>
    </source>
</evidence>
<protein>
    <recommendedName>
        <fullName evidence="2">arginine--tRNA ligase</fullName>
        <ecNumber evidence="2">6.1.1.19</ecNumber>
    </recommendedName>
    <alternativeName>
        <fullName evidence="8">Arginyl-tRNA synthetase</fullName>
    </alternativeName>
</protein>
<keyword evidence="4 10" id="KW-0547">Nucleotide-binding</keyword>
<dbReference type="Pfam" id="PF05746">
    <property type="entry name" value="DALR_1"/>
    <property type="match status" value="1"/>
</dbReference>
<dbReference type="GO" id="GO:0032543">
    <property type="term" value="P:mitochondrial translation"/>
    <property type="evidence" value="ECO:0007669"/>
    <property type="project" value="TreeGrafter"/>
</dbReference>
<dbReference type="PANTHER" id="PTHR11956">
    <property type="entry name" value="ARGINYL-TRNA SYNTHETASE"/>
    <property type="match status" value="1"/>
</dbReference>
<dbReference type="GO" id="GO:0006420">
    <property type="term" value="P:arginyl-tRNA aminoacylation"/>
    <property type="evidence" value="ECO:0007669"/>
    <property type="project" value="InterPro"/>
</dbReference>
<dbReference type="PANTHER" id="PTHR11956:SF11">
    <property type="entry name" value="ARGININE--TRNA LIGASE, MITOCHONDRIAL-RELATED"/>
    <property type="match status" value="1"/>
</dbReference>
<evidence type="ECO:0000313" key="12">
    <source>
        <dbReference type="EMBL" id="WWC90444.1"/>
    </source>
</evidence>
<keyword evidence="13" id="KW-1185">Reference proteome</keyword>
<dbReference type="CDD" id="cd07956">
    <property type="entry name" value="Anticodon_Ia_Arg"/>
    <property type="match status" value="1"/>
</dbReference>
<evidence type="ECO:0000256" key="8">
    <source>
        <dbReference type="ARBA" id="ARBA00033033"/>
    </source>
</evidence>
<dbReference type="CDD" id="cd00671">
    <property type="entry name" value="ArgRS_core"/>
    <property type="match status" value="1"/>
</dbReference>
<keyword evidence="6 10" id="KW-0648">Protein biosynthesis</keyword>
<accession>A0AAX4JZZ5</accession>
<evidence type="ECO:0000313" key="13">
    <source>
        <dbReference type="Proteomes" id="UP001355207"/>
    </source>
</evidence>
<dbReference type="InterPro" id="IPR008909">
    <property type="entry name" value="DALR_anticod-bd"/>
</dbReference>
<sequence length="628" mass="71251">MANLAPESAIPEKYQLHSISLDGEEIPGCDPKRSPIDGFKLAVAELVSKQFDEKISKIYPAVEMNKKGTDFSVAIVRFKKGKPADLKVWADKVVDNFKPSAYLSSCSTPDNKFLFFQLNKDSFNYHLLRHISLTNEECIANPTNHTLAYGTTNEGQGKHMLIDFSSPNIAKPFHAGHLRSTIIGTVISNLYEANGWKVTRLNYLGDWGTQYGLLSIGFDKYGNEQELLEDPIHHLFQVYVRINNAKAEQKERLDAGETIPEEDQIHFQAKKVFKAMEDGEPTAIAQWARFRDLSIEKLKGTYEKLNVHFDVYWGESQVSTESMEWVTQEAIKKGLTCEDRGALLVDLTKYKMDKAIIRKADGTTIYLTRDLGGLKDKYEKYKFDKHIYVVQAAQSLHFNQLFKTAELMGLEFADKLQHISFGLVRGMSTRKGTVVFLEDMIEEATETMHEQMKSNEAKYAQVEDPLGTSAIIGTTAVKIQDMAGKRINDYDFDMQRCTSFEGDFGPFIQYSHVRLCSVQRKNPNILPPASINEIDISLLNEQKVNDIMYHLSTYPNVIKNALNQNEPSQIVTWCFKLSHLVGTAWETIKVTGAPSEEIAKARLFFYIQTRIVLANAMKLLSLTPIERM</sequence>
<dbReference type="SUPFAM" id="SSF52374">
    <property type="entry name" value="Nucleotidylyl transferase"/>
    <property type="match status" value="1"/>
</dbReference>
<dbReference type="SMART" id="SM00836">
    <property type="entry name" value="DALR_1"/>
    <property type="match status" value="1"/>
</dbReference>
<dbReference type="NCBIfam" id="TIGR00456">
    <property type="entry name" value="argS"/>
    <property type="match status" value="1"/>
</dbReference>
<proteinExistence type="inferred from homology"/>
<feature type="domain" description="DALR anticodon binding" evidence="11">
    <location>
        <begin position="508"/>
        <end position="628"/>
    </location>
</feature>
<dbReference type="GO" id="GO:0004814">
    <property type="term" value="F:arginine-tRNA ligase activity"/>
    <property type="evidence" value="ECO:0007669"/>
    <property type="project" value="UniProtKB-EC"/>
</dbReference>
<dbReference type="InterPro" id="IPR001412">
    <property type="entry name" value="aa-tRNA-synth_I_CS"/>
</dbReference>
<organism evidence="12 13">
    <name type="scientific">Kwoniella dendrophila CBS 6074</name>
    <dbReference type="NCBI Taxonomy" id="1295534"/>
    <lineage>
        <taxon>Eukaryota</taxon>
        <taxon>Fungi</taxon>
        <taxon>Dikarya</taxon>
        <taxon>Basidiomycota</taxon>
        <taxon>Agaricomycotina</taxon>
        <taxon>Tremellomycetes</taxon>
        <taxon>Tremellales</taxon>
        <taxon>Cryptococcaceae</taxon>
        <taxon>Kwoniella</taxon>
    </lineage>
</organism>
<dbReference type="Proteomes" id="UP001355207">
    <property type="component" value="Chromosome 7"/>
</dbReference>
<dbReference type="Pfam" id="PF00750">
    <property type="entry name" value="tRNA-synt_1d"/>
    <property type="match status" value="1"/>
</dbReference>
<keyword evidence="3 10" id="KW-0436">Ligase</keyword>
<dbReference type="EMBL" id="CP144104">
    <property type="protein sequence ID" value="WWC90444.1"/>
    <property type="molecule type" value="Genomic_DNA"/>
</dbReference>
<dbReference type="GO" id="GO:0005524">
    <property type="term" value="F:ATP binding"/>
    <property type="evidence" value="ECO:0007669"/>
    <property type="project" value="UniProtKB-KW"/>
</dbReference>
<dbReference type="GeneID" id="91096049"/>
<gene>
    <name evidence="12" type="ORF">L201_005379</name>
</gene>
<evidence type="ECO:0000256" key="3">
    <source>
        <dbReference type="ARBA" id="ARBA00022598"/>
    </source>
</evidence>
<evidence type="ECO:0000256" key="10">
    <source>
        <dbReference type="RuleBase" id="RU363038"/>
    </source>
</evidence>
<keyword evidence="7 10" id="KW-0030">Aminoacyl-tRNA synthetase</keyword>
<evidence type="ECO:0000256" key="2">
    <source>
        <dbReference type="ARBA" id="ARBA00012837"/>
    </source>
</evidence>
<evidence type="ECO:0000256" key="6">
    <source>
        <dbReference type="ARBA" id="ARBA00022917"/>
    </source>
</evidence>
<dbReference type="PROSITE" id="PS00178">
    <property type="entry name" value="AA_TRNA_LIGASE_I"/>
    <property type="match status" value="1"/>
</dbReference>
<evidence type="ECO:0000256" key="7">
    <source>
        <dbReference type="ARBA" id="ARBA00023146"/>
    </source>
</evidence>
<dbReference type="PRINTS" id="PR01038">
    <property type="entry name" value="TRNASYNTHARG"/>
</dbReference>
<dbReference type="InterPro" id="IPR009080">
    <property type="entry name" value="tRNAsynth_Ia_anticodon-bd"/>
</dbReference>
<dbReference type="InterPro" id="IPR014729">
    <property type="entry name" value="Rossmann-like_a/b/a_fold"/>
</dbReference>
<evidence type="ECO:0000256" key="4">
    <source>
        <dbReference type="ARBA" id="ARBA00022741"/>
    </source>
</evidence>
<comment type="catalytic activity">
    <reaction evidence="9">
        <text>tRNA(Arg) + L-arginine + ATP = L-arginyl-tRNA(Arg) + AMP + diphosphate</text>
        <dbReference type="Rhea" id="RHEA:20301"/>
        <dbReference type="Rhea" id="RHEA-COMP:9658"/>
        <dbReference type="Rhea" id="RHEA-COMP:9673"/>
        <dbReference type="ChEBI" id="CHEBI:30616"/>
        <dbReference type="ChEBI" id="CHEBI:32682"/>
        <dbReference type="ChEBI" id="CHEBI:33019"/>
        <dbReference type="ChEBI" id="CHEBI:78442"/>
        <dbReference type="ChEBI" id="CHEBI:78513"/>
        <dbReference type="ChEBI" id="CHEBI:456215"/>
        <dbReference type="EC" id="6.1.1.19"/>
    </reaction>
</comment>
<dbReference type="FunFam" id="3.40.50.620:FF:000058">
    <property type="entry name" value="Mitochondrial arginyl-tRNA synthetase"/>
    <property type="match status" value="1"/>
</dbReference>
<dbReference type="AlphaFoldDB" id="A0AAX4JZZ5"/>
<dbReference type="Gene3D" id="3.40.50.620">
    <property type="entry name" value="HUPs"/>
    <property type="match status" value="1"/>
</dbReference>
<dbReference type="InterPro" id="IPR035684">
    <property type="entry name" value="ArgRS_core"/>
</dbReference>
<comment type="similarity">
    <text evidence="1 10">Belongs to the class-I aminoacyl-tRNA synthetase family.</text>
</comment>